<sequence>MVVPVMTVLTKSEILYHIDEGSIIIDPFDPEQIGPASIDLHLDRQFRLFRPAREIFHVTDEADYREVTEVIEVDDYFLLLPGQAIHGVTQERITLPDNICGWIQGRSRFARIGLMVHVTANFMQPGITNARQVLEMNNAGPIPLAIHPGTSICQIILEDCTGHAHYEGRFQSQQMP</sequence>
<keyword evidence="2" id="KW-0546">Nucleotide metabolism</keyword>
<organism evidence="3 4">
    <name type="scientific">Nitrolancea hollandica Lb</name>
    <dbReference type="NCBI Taxonomy" id="1129897"/>
    <lineage>
        <taxon>Bacteria</taxon>
        <taxon>Pseudomonadati</taxon>
        <taxon>Thermomicrobiota</taxon>
        <taxon>Thermomicrobia</taxon>
        <taxon>Sphaerobacterales</taxon>
        <taxon>Sphaerobacterineae</taxon>
        <taxon>Sphaerobacteraceae</taxon>
        <taxon>Nitrolancea</taxon>
    </lineage>
</organism>
<reference evidence="3 4" key="1">
    <citation type="journal article" date="2012" name="ISME J.">
        <title>Nitrification expanded: discovery, physiology and genomics of a nitrite-oxidizing bacterium from the phylum Chloroflexi.</title>
        <authorList>
            <person name="Sorokin D.Y."/>
            <person name="Lucker S."/>
            <person name="Vejmelkova D."/>
            <person name="Kostrikina N.A."/>
            <person name="Kleerebezem R."/>
            <person name="Rijpstra W.I."/>
            <person name="Damste J.S."/>
            <person name="Le Paslier D."/>
            <person name="Muyzer G."/>
            <person name="Wagner M."/>
            <person name="van Loosdrecht M.C."/>
            <person name="Daims H."/>
        </authorList>
    </citation>
    <scope>NUCLEOTIDE SEQUENCE [LARGE SCALE GENOMIC DNA]</scope>
    <source>
        <strain evidence="4">none</strain>
    </source>
</reference>
<dbReference type="EMBL" id="CAGS01000371">
    <property type="protein sequence ID" value="CCF85004.1"/>
    <property type="molecule type" value="Genomic_DNA"/>
</dbReference>
<name>I4EJZ2_9BACT</name>
<evidence type="ECO:0000313" key="4">
    <source>
        <dbReference type="Proteomes" id="UP000004221"/>
    </source>
</evidence>
<dbReference type="GO" id="GO:0008829">
    <property type="term" value="F:dCTP deaminase activity"/>
    <property type="evidence" value="ECO:0007669"/>
    <property type="project" value="UniProtKB-EC"/>
</dbReference>
<dbReference type="EC" id="3.5.4.13" evidence="3"/>
<protein>
    <submittedName>
        <fullName evidence="3">Deoxycytidine triphosphate deaminase</fullName>
        <ecNumber evidence="3">3.5.4.13</ecNumber>
    </submittedName>
</protein>
<dbReference type="InterPro" id="IPR011962">
    <property type="entry name" value="dCTP_deaminase"/>
</dbReference>
<proteinExistence type="predicted"/>
<dbReference type="PANTHER" id="PTHR42680">
    <property type="entry name" value="DCTP DEAMINASE"/>
    <property type="match status" value="1"/>
</dbReference>
<dbReference type="InterPro" id="IPR036157">
    <property type="entry name" value="dUTPase-like_sf"/>
</dbReference>
<comment type="caution">
    <text evidence="3">The sequence shown here is derived from an EMBL/GenBank/DDBJ whole genome shotgun (WGS) entry which is preliminary data.</text>
</comment>
<dbReference type="Proteomes" id="UP000004221">
    <property type="component" value="Unassembled WGS sequence"/>
</dbReference>
<evidence type="ECO:0000256" key="2">
    <source>
        <dbReference type="ARBA" id="ARBA00023080"/>
    </source>
</evidence>
<dbReference type="GO" id="GO:0006229">
    <property type="term" value="P:dUTP biosynthetic process"/>
    <property type="evidence" value="ECO:0007669"/>
    <property type="project" value="InterPro"/>
</dbReference>
<keyword evidence="4" id="KW-1185">Reference proteome</keyword>
<evidence type="ECO:0000256" key="1">
    <source>
        <dbReference type="ARBA" id="ARBA00022801"/>
    </source>
</evidence>
<dbReference type="AlphaFoldDB" id="I4EJZ2"/>
<dbReference type="CDD" id="cd07557">
    <property type="entry name" value="trimeric_dUTPase"/>
    <property type="match status" value="1"/>
</dbReference>
<accession>I4EJZ2</accession>
<dbReference type="InterPro" id="IPR033704">
    <property type="entry name" value="dUTPase_trimeric"/>
</dbReference>
<dbReference type="Gene3D" id="2.70.40.10">
    <property type="match status" value="1"/>
</dbReference>
<evidence type="ECO:0000313" key="3">
    <source>
        <dbReference type="EMBL" id="CCF85004.1"/>
    </source>
</evidence>
<dbReference type="NCBIfam" id="TIGR02274">
    <property type="entry name" value="dCTP_deam"/>
    <property type="match status" value="1"/>
</dbReference>
<dbReference type="SUPFAM" id="SSF51283">
    <property type="entry name" value="dUTPase-like"/>
    <property type="match status" value="1"/>
</dbReference>
<dbReference type="PANTHER" id="PTHR42680:SF3">
    <property type="entry name" value="DCTP DEAMINASE"/>
    <property type="match status" value="1"/>
</dbReference>
<gene>
    <name evidence="3" type="ORF">NITHO_4320006</name>
</gene>
<keyword evidence="1 3" id="KW-0378">Hydrolase</keyword>
<dbReference type="Pfam" id="PF22769">
    <property type="entry name" value="DCD"/>
    <property type="match status" value="1"/>
</dbReference>